<sequence length="1064" mass="118636">MIRANTGSPFDAAPFGRPLDGEAGVVWEDPREIHRVVAHFKGALPKGLRLQYWRSRWPQQRLPKDRTPGGGAVGWWELGSWYTGEWQTADAEVSLEGDAATFTFYPLHRREFPNLSDFPATFRTTLKVRLTLPAGSPDVGAIEAYTDSIWDRHTLTVLRASGFSSEPLFEAFNGYVEGVRAISADAFSVTVWRTKNPDPNSFDRTLLTVRAGQPVTVLVDDLSEGPVYVPDAGICVVEGREDRDFAGVCSEVLSRSRKGVYDAVAGLPEQTWARAWREMPPKRAPFYLPLGTDGGRHRFGLRPDGSVFYRTNNRYLIRCPGRDTPRLSLRSRLFWRMESAVAGSLPGTRRALKGGPAKMGSAVAGFMSAIRRALKDAPAKFPRLRRLLSADRERMEVSFGLPGPFERTIQEGCLPIGVAAWEVEGVRIEQVAFATLIGGTDPDGPPPPGDASGVWLGRFAFHNPSGRRVRTGLLIRFLTGEKAQAVRLDRGGLIRSGGEVRGCLDGRGQGGLHAERDGLRYVLDLSVGARHEVVVKLPYVPPEGEEVERLKALSFEAEREAVAGYWRRRLDEGMRLVTPEPALNEFHRAHAGHLLINCEREPGAERRFARVGSFRYGAFGNESCMMVVDLDRRGYHREARACLDAFLRYQGTAGLPGDFSSQEGVLYGACGYESGGYNQHHGWILWCLVEHYRFTRDGAWLGEIAPNLISAADWIIREVGRTRGRDDIGRGLLPHGSLEDVGDWWQWLSTNAYTWRGLDAAAWGLGQAGHPGHARVAREAEGYREAILRAFREAAGRSPVVRLRDGACVPHFPSHVHRRGRGFGWICETLEGAMHLLITRLIDPASREALYILKDYEDNLYLSEQYGYPADEFERRWFDWGGFSMQACLLLGVEAYLYRDDVKHALRAAFNGIAANYFPDTRMLTEHALPGLGDWRGDHYKSSDEANAAGWLRYLFVREEGEDLLLGQAVPRDWLRPGARVGVEDAATHFGPMGLIYEADGAGITARLAGPTRNPPGRIRLRFRPPEGRRVRSLFVNGEAWADRDEEWVHLPGDVGEATVRAEF</sequence>
<dbReference type="EMBL" id="MFKF01000075">
    <property type="protein sequence ID" value="OGG55491.1"/>
    <property type="molecule type" value="Genomic_DNA"/>
</dbReference>
<dbReference type="InterPro" id="IPR012341">
    <property type="entry name" value="6hp_glycosidase-like_sf"/>
</dbReference>
<accession>A0A1F6D2F5</accession>
<comment type="caution">
    <text evidence="1">The sequence shown here is derived from an EMBL/GenBank/DDBJ whole genome shotgun (WGS) entry which is preliminary data.</text>
</comment>
<evidence type="ECO:0008006" key="3">
    <source>
        <dbReference type="Google" id="ProtNLM"/>
    </source>
</evidence>
<gene>
    <name evidence="1" type="ORF">A3F84_18770</name>
</gene>
<proteinExistence type="predicted"/>
<organism evidence="1 2">
    <name type="scientific">Handelsmanbacteria sp. (strain RIFCSPLOWO2_12_FULL_64_10)</name>
    <dbReference type="NCBI Taxonomy" id="1817868"/>
    <lineage>
        <taxon>Bacteria</taxon>
        <taxon>Candidatus Handelsmaniibacteriota</taxon>
    </lineage>
</organism>
<dbReference type="Gene3D" id="1.50.10.10">
    <property type="match status" value="1"/>
</dbReference>
<dbReference type="AlphaFoldDB" id="A0A1F6D2F5"/>
<evidence type="ECO:0000313" key="2">
    <source>
        <dbReference type="Proteomes" id="UP000178606"/>
    </source>
</evidence>
<protein>
    <recommendedName>
        <fullName evidence="3">Glycosyl hydrolase 36 catalytic domain-containing protein</fullName>
    </recommendedName>
</protein>
<dbReference type="Proteomes" id="UP000178606">
    <property type="component" value="Unassembled WGS sequence"/>
</dbReference>
<name>A0A1F6D2F5_HANXR</name>
<dbReference type="InterPro" id="IPR008928">
    <property type="entry name" value="6-hairpin_glycosidase_sf"/>
</dbReference>
<reference evidence="1 2" key="1">
    <citation type="journal article" date="2016" name="Nat. Commun.">
        <title>Thousands of microbial genomes shed light on interconnected biogeochemical processes in an aquifer system.</title>
        <authorList>
            <person name="Anantharaman K."/>
            <person name="Brown C.T."/>
            <person name="Hug L.A."/>
            <person name="Sharon I."/>
            <person name="Castelle C.J."/>
            <person name="Probst A.J."/>
            <person name="Thomas B.C."/>
            <person name="Singh A."/>
            <person name="Wilkins M.J."/>
            <person name="Karaoz U."/>
            <person name="Brodie E.L."/>
            <person name="Williams K.H."/>
            <person name="Hubbard S.S."/>
            <person name="Banfield J.F."/>
        </authorList>
    </citation>
    <scope>NUCLEOTIDE SEQUENCE [LARGE SCALE GENOMIC DNA]</scope>
    <source>
        <strain evidence="2">RIFCSPLOWO2_12_FULL_64_10</strain>
    </source>
</reference>
<evidence type="ECO:0000313" key="1">
    <source>
        <dbReference type="EMBL" id="OGG55491.1"/>
    </source>
</evidence>
<dbReference type="SUPFAM" id="SSF48208">
    <property type="entry name" value="Six-hairpin glycosidases"/>
    <property type="match status" value="1"/>
</dbReference>
<dbReference type="GO" id="GO:0005975">
    <property type="term" value="P:carbohydrate metabolic process"/>
    <property type="evidence" value="ECO:0007669"/>
    <property type="project" value="InterPro"/>
</dbReference>